<evidence type="ECO:0000256" key="8">
    <source>
        <dbReference type="SAM" id="Phobius"/>
    </source>
</evidence>
<keyword evidence="3 7" id="KW-0812">Transmembrane</keyword>
<dbReference type="PANTHER" id="PTHR42682">
    <property type="entry name" value="HYDROGENASE-4 COMPONENT F"/>
    <property type="match status" value="1"/>
</dbReference>
<keyword evidence="6 8" id="KW-0472">Membrane</keyword>
<evidence type="ECO:0000256" key="2">
    <source>
        <dbReference type="ARBA" id="ARBA00022475"/>
    </source>
</evidence>
<feature type="transmembrane region" description="Helical" evidence="8">
    <location>
        <begin position="296"/>
        <end position="316"/>
    </location>
</feature>
<dbReference type="PANTHER" id="PTHR42682:SF4">
    <property type="entry name" value="NADH-UBIQUINONE_PLASTOQUINONE"/>
    <property type="match status" value="1"/>
</dbReference>
<feature type="transmembrane region" description="Helical" evidence="8">
    <location>
        <begin position="494"/>
        <end position="512"/>
    </location>
</feature>
<keyword evidence="4 8" id="KW-1133">Transmembrane helix</keyword>
<feature type="domain" description="NADH:quinone oxidoreductase/Mrp antiporter transmembrane" evidence="9">
    <location>
        <begin position="112"/>
        <end position="379"/>
    </location>
</feature>
<keyword evidence="5 10" id="KW-0560">Oxidoreductase</keyword>
<reference evidence="10 11" key="1">
    <citation type="journal article" date="2011" name="Stand. Genomic Sci.">
        <title>Complete genome sequence of Parvibaculum lavamentivorans type strain (DS-1(T)).</title>
        <authorList>
            <person name="Schleheck D."/>
            <person name="Weiss M."/>
            <person name="Pitluck S."/>
            <person name="Bruce D."/>
            <person name="Land M.L."/>
            <person name="Han S."/>
            <person name="Saunders E."/>
            <person name="Tapia R."/>
            <person name="Detter C."/>
            <person name="Brettin T."/>
            <person name="Han J."/>
            <person name="Woyke T."/>
            <person name="Goodwin L."/>
            <person name="Pennacchio L."/>
            <person name="Nolan M."/>
            <person name="Cook A.M."/>
            <person name="Kjelleberg S."/>
            <person name="Thomas T."/>
        </authorList>
    </citation>
    <scope>NUCLEOTIDE SEQUENCE [LARGE SCALE GENOMIC DNA]</scope>
    <source>
        <strain evidence="11">DS-1 / DSM 13023 / NCIMB 13966</strain>
    </source>
</reference>
<dbReference type="NCBIfam" id="NF009310">
    <property type="entry name" value="PRK12668.1"/>
    <property type="match status" value="1"/>
</dbReference>
<feature type="transmembrane region" description="Helical" evidence="8">
    <location>
        <begin position="29"/>
        <end position="45"/>
    </location>
</feature>
<accession>A7HXD8</accession>
<sequence length="564" mass="60857">MPEFLSPALVYVAAAVILPFIPHGIGRKLLLLATPLAGVAIFWGLPDGTYNTLNLMGMHVGLMRVDTLSVAFGLVFSLAAFLAAIYAWHLRDMVQQVAALLYAGSAIGAVFAADFVTLFVFWEGTAIASVFLVWARRTEGAYAAGMRYLTVQISSGLLLLAGVILLYLETGSIGFGSMELGSLATWLVFLAFGIKCAFPLLHNWMHDAYPAATVTGTVLLSVFTTKLAVYALARGFPGTELLIYIGATMALFPIFFALIENDLRRVLSYSLNSQLGIMVVGVGIGTPLALNGTVAHALSSVFYQALLFMSVGAVLFRTGTSKASELGGLYRTMPWTMLFCLVGGASIAAFPLFSGFVSKSLILSASGKEGYYYVWLVLLLASAGAFVHSSLKVSYFAFFGTDSGKRPSEAPRHMLVAMGATALICIGIGIYPAVLRPLLPYDVIYESYTTAHVITQLQLLFFTALAFAVLLRFRLFPTSAGSINLDSDWIYRRLLPVIAGGLTRAVQAAWRFSVRVTDVRLERLLSGVYRAHGPQGALARTWPTGSMVLWIAVLLGVTLMLTYI</sequence>
<feature type="transmembrane region" description="Helical" evidence="8">
    <location>
        <begin position="208"/>
        <end position="229"/>
    </location>
</feature>
<dbReference type="EC" id="1.6.99.5" evidence="10"/>
<feature type="transmembrane region" description="Helical" evidence="8">
    <location>
        <begin position="97"/>
        <end position="113"/>
    </location>
</feature>
<dbReference type="EMBL" id="CP000774">
    <property type="protein sequence ID" value="ABS64571.1"/>
    <property type="molecule type" value="Genomic_DNA"/>
</dbReference>
<feature type="transmembrane region" description="Helical" evidence="8">
    <location>
        <begin position="271"/>
        <end position="290"/>
    </location>
</feature>
<feature type="transmembrane region" description="Helical" evidence="8">
    <location>
        <begin position="370"/>
        <end position="393"/>
    </location>
</feature>
<dbReference type="Pfam" id="PF00361">
    <property type="entry name" value="Proton_antipo_M"/>
    <property type="match status" value="1"/>
</dbReference>
<evidence type="ECO:0000256" key="6">
    <source>
        <dbReference type="ARBA" id="ARBA00023136"/>
    </source>
</evidence>
<dbReference type="KEGG" id="pla:Plav_2964"/>
<evidence type="ECO:0000256" key="7">
    <source>
        <dbReference type="RuleBase" id="RU000320"/>
    </source>
</evidence>
<keyword evidence="2" id="KW-1003">Cell membrane</keyword>
<dbReference type="GO" id="GO:0005886">
    <property type="term" value="C:plasma membrane"/>
    <property type="evidence" value="ECO:0007669"/>
    <property type="project" value="UniProtKB-SubCell"/>
</dbReference>
<feature type="transmembrane region" description="Helical" evidence="8">
    <location>
        <begin position="65"/>
        <end position="88"/>
    </location>
</feature>
<feature type="transmembrane region" description="Helical" evidence="8">
    <location>
        <begin position="119"/>
        <end position="136"/>
    </location>
</feature>
<dbReference type="InterPro" id="IPR001750">
    <property type="entry name" value="ND/Mrp_TM"/>
</dbReference>
<dbReference type="AlphaFoldDB" id="A7HXD8"/>
<gene>
    <name evidence="10" type="ordered locus">Plav_2964</name>
</gene>
<dbReference type="STRING" id="402881.Plav_2964"/>
<comment type="subcellular location">
    <subcellularLocation>
        <location evidence="1">Cell membrane</location>
        <topology evidence="1">Multi-pass membrane protein</topology>
    </subcellularLocation>
    <subcellularLocation>
        <location evidence="7">Membrane</location>
        <topology evidence="7">Multi-pass membrane protein</topology>
    </subcellularLocation>
</comment>
<protein>
    <submittedName>
        <fullName evidence="10">NADH dehydrogenase (Quinone)</fullName>
        <ecNumber evidence="10">1.6.99.5</ecNumber>
    </submittedName>
</protein>
<feature type="transmembrane region" description="Helical" evidence="8">
    <location>
        <begin position="148"/>
        <end position="168"/>
    </location>
</feature>
<evidence type="ECO:0000256" key="4">
    <source>
        <dbReference type="ARBA" id="ARBA00022989"/>
    </source>
</evidence>
<dbReference type="RefSeq" id="WP_012111889.1">
    <property type="nucleotide sequence ID" value="NC_009719.1"/>
</dbReference>
<feature type="transmembrane region" description="Helical" evidence="8">
    <location>
        <begin position="241"/>
        <end position="259"/>
    </location>
</feature>
<evidence type="ECO:0000313" key="10">
    <source>
        <dbReference type="EMBL" id="ABS64571.1"/>
    </source>
</evidence>
<feature type="transmembrane region" description="Helical" evidence="8">
    <location>
        <begin position="414"/>
        <end position="434"/>
    </location>
</feature>
<evidence type="ECO:0000256" key="5">
    <source>
        <dbReference type="ARBA" id="ARBA00023002"/>
    </source>
</evidence>
<evidence type="ECO:0000259" key="9">
    <source>
        <dbReference type="Pfam" id="PF00361"/>
    </source>
</evidence>
<feature type="transmembrane region" description="Helical" evidence="8">
    <location>
        <begin position="180"/>
        <end position="201"/>
    </location>
</feature>
<feature type="transmembrane region" description="Helical" evidence="8">
    <location>
        <begin position="6"/>
        <end position="22"/>
    </location>
</feature>
<evidence type="ECO:0000256" key="3">
    <source>
        <dbReference type="ARBA" id="ARBA00022692"/>
    </source>
</evidence>
<name>A7HXD8_PARL1</name>
<organism evidence="10 11">
    <name type="scientific">Parvibaculum lavamentivorans (strain DS-1 / DSM 13023 / NCIMB 13966)</name>
    <dbReference type="NCBI Taxonomy" id="402881"/>
    <lineage>
        <taxon>Bacteria</taxon>
        <taxon>Pseudomonadati</taxon>
        <taxon>Pseudomonadota</taxon>
        <taxon>Alphaproteobacteria</taxon>
        <taxon>Hyphomicrobiales</taxon>
        <taxon>Parvibaculaceae</taxon>
        <taxon>Parvibaculum</taxon>
    </lineage>
</organism>
<dbReference type="Proteomes" id="UP000006377">
    <property type="component" value="Chromosome"/>
</dbReference>
<dbReference type="GO" id="GO:0016491">
    <property type="term" value="F:oxidoreductase activity"/>
    <property type="evidence" value="ECO:0007669"/>
    <property type="project" value="UniProtKB-KW"/>
</dbReference>
<proteinExistence type="predicted"/>
<feature type="transmembrane region" description="Helical" evidence="8">
    <location>
        <begin position="337"/>
        <end position="358"/>
    </location>
</feature>
<feature type="transmembrane region" description="Helical" evidence="8">
    <location>
        <begin position="547"/>
        <end position="563"/>
    </location>
</feature>
<dbReference type="OrthoDB" id="9811798at2"/>
<dbReference type="eggNOG" id="COG0651">
    <property type="taxonomic scope" value="Bacteria"/>
</dbReference>
<dbReference type="InterPro" id="IPR052175">
    <property type="entry name" value="ComplexI-like_HydComp"/>
</dbReference>
<dbReference type="HOGENOM" id="CLU_030481_0_0_5"/>
<feature type="transmembrane region" description="Helical" evidence="8">
    <location>
        <begin position="454"/>
        <end position="473"/>
    </location>
</feature>
<evidence type="ECO:0000256" key="1">
    <source>
        <dbReference type="ARBA" id="ARBA00004651"/>
    </source>
</evidence>
<keyword evidence="11" id="KW-1185">Reference proteome</keyword>
<evidence type="ECO:0000313" key="11">
    <source>
        <dbReference type="Proteomes" id="UP000006377"/>
    </source>
</evidence>